<dbReference type="SUPFAM" id="SSF48452">
    <property type="entry name" value="TPR-like"/>
    <property type="match status" value="1"/>
</dbReference>
<sequence length="501" mass="56896">MRENMILKKIATIIIVVLAIGACTSDFEEINTNPILITDDVINPSVIFTGVLKNSIFASYGDTGGIIGEFSQYFASVSSGNLLRQSNYTSPFNWYRNYVININEVIRLTSEDPRKNDQNAMARIWKAWIYHMMTDAYGDIPYSEAAIGVDAINQPKYDTQETIYTDMLNELKLASAQLGSIGDQESFGNADILYKGDVDNWRKFANSLRLRLAIRVRFANESLASQHIKDVINAPLIDENSENASLKTLPPSASENASNVNFVYNHYQTNITPMYVGFAITDVMIPTDDPRMPIFFTPSQHPESPYRGRPIQLTQEQKVPYEEVATMGPLLKADTYEIIVMNAAEVYFLRSEAAFANITNESTENLYITGIERSMEQYNVDEADVTDFLNHEKVVLNGTNEEQFEKISTQKYISMFFQGHQGWAEMRRTGYPKVWLGNELGVIDYIPRRFTYPNDEYLKNESNVSAAASNIGGDKLETRVWWDKRPGLPFRHPLQDVFPPN</sequence>
<accession>A0A1R3TCW7</accession>
<proteinExistence type="predicted"/>
<dbReference type="EMBL" id="LT605205">
    <property type="protein sequence ID" value="SCD21835.1"/>
    <property type="molecule type" value="Genomic_DNA"/>
</dbReference>
<dbReference type="PROSITE" id="PS51257">
    <property type="entry name" value="PROKAR_LIPOPROTEIN"/>
    <property type="match status" value="1"/>
</dbReference>
<organism evidence="1 2">
    <name type="scientific">Proteiniphilum saccharofermentans</name>
    <dbReference type="NCBI Taxonomy" id="1642647"/>
    <lineage>
        <taxon>Bacteria</taxon>
        <taxon>Pseudomonadati</taxon>
        <taxon>Bacteroidota</taxon>
        <taxon>Bacteroidia</taxon>
        <taxon>Bacteroidales</taxon>
        <taxon>Dysgonomonadaceae</taxon>
        <taxon>Proteiniphilum</taxon>
    </lineage>
</organism>
<dbReference type="Pfam" id="PF12771">
    <property type="entry name" value="SusD-like_2"/>
    <property type="match status" value="1"/>
</dbReference>
<dbReference type="STRING" id="1642647.PSM36_3046"/>
<keyword evidence="2" id="KW-1185">Reference proteome</keyword>
<evidence type="ECO:0000313" key="1">
    <source>
        <dbReference type="EMBL" id="SCD21835.1"/>
    </source>
</evidence>
<dbReference type="KEGG" id="psac:PSM36_3046"/>
<evidence type="ECO:0000313" key="2">
    <source>
        <dbReference type="Proteomes" id="UP000187464"/>
    </source>
</evidence>
<protein>
    <submittedName>
        <fullName evidence="1">SusD-like proteins</fullName>
    </submittedName>
</protein>
<dbReference type="Proteomes" id="UP000187464">
    <property type="component" value="Chromosome I"/>
</dbReference>
<gene>
    <name evidence="1" type="ORF">PSM36_3046</name>
</gene>
<name>A0A1R3TCW7_9BACT</name>
<reference evidence="1 2" key="1">
    <citation type="submission" date="2016-08" db="EMBL/GenBank/DDBJ databases">
        <authorList>
            <person name="Seilhamer J.J."/>
        </authorList>
    </citation>
    <scope>NUCLEOTIDE SEQUENCE [LARGE SCALE GENOMIC DNA]</scope>
    <source>
        <strain evidence="1">M3/6</strain>
    </source>
</reference>
<dbReference type="Gene3D" id="1.25.40.390">
    <property type="match status" value="1"/>
</dbReference>
<dbReference type="InterPro" id="IPR041662">
    <property type="entry name" value="SusD-like_2"/>
</dbReference>
<dbReference type="RefSeq" id="WP_076931592.1">
    <property type="nucleotide sequence ID" value="NZ_LT605205.1"/>
</dbReference>
<dbReference type="AlphaFoldDB" id="A0A1R3TCW7"/>
<dbReference type="InterPro" id="IPR011990">
    <property type="entry name" value="TPR-like_helical_dom_sf"/>
</dbReference>